<feature type="compositionally biased region" description="Polar residues" evidence="1">
    <location>
        <begin position="180"/>
        <end position="189"/>
    </location>
</feature>
<dbReference type="EMBL" id="AVOT02106756">
    <property type="protein sequence ID" value="MBW0580119.1"/>
    <property type="molecule type" value="Genomic_DNA"/>
</dbReference>
<dbReference type="Proteomes" id="UP000765509">
    <property type="component" value="Unassembled WGS sequence"/>
</dbReference>
<name>A0A9Q3KI01_9BASI</name>
<evidence type="ECO:0000313" key="3">
    <source>
        <dbReference type="Proteomes" id="UP000765509"/>
    </source>
</evidence>
<accession>A0A9Q3KI01</accession>
<feature type="region of interest" description="Disordered" evidence="1">
    <location>
        <begin position="120"/>
        <end position="189"/>
    </location>
</feature>
<dbReference type="AlphaFoldDB" id="A0A9Q3KI01"/>
<evidence type="ECO:0000313" key="2">
    <source>
        <dbReference type="EMBL" id="MBW0580119.1"/>
    </source>
</evidence>
<comment type="caution">
    <text evidence="2">The sequence shown here is derived from an EMBL/GenBank/DDBJ whole genome shotgun (WGS) entry which is preliminary data.</text>
</comment>
<evidence type="ECO:0000256" key="1">
    <source>
        <dbReference type="SAM" id="MobiDB-lite"/>
    </source>
</evidence>
<keyword evidence="3" id="KW-1185">Reference proteome</keyword>
<feature type="compositionally biased region" description="Basic and acidic residues" evidence="1">
    <location>
        <begin position="139"/>
        <end position="170"/>
    </location>
</feature>
<organism evidence="2 3">
    <name type="scientific">Austropuccinia psidii MF-1</name>
    <dbReference type="NCBI Taxonomy" id="1389203"/>
    <lineage>
        <taxon>Eukaryota</taxon>
        <taxon>Fungi</taxon>
        <taxon>Dikarya</taxon>
        <taxon>Basidiomycota</taxon>
        <taxon>Pucciniomycotina</taxon>
        <taxon>Pucciniomycetes</taxon>
        <taxon>Pucciniales</taxon>
        <taxon>Sphaerophragmiaceae</taxon>
        <taxon>Austropuccinia</taxon>
    </lineage>
</organism>
<reference evidence="2" key="1">
    <citation type="submission" date="2021-03" db="EMBL/GenBank/DDBJ databases">
        <title>Draft genome sequence of rust myrtle Austropuccinia psidii MF-1, a brazilian biotype.</title>
        <authorList>
            <person name="Quecine M.C."/>
            <person name="Pachon D.M.R."/>
            <person name="Bonatelli M.L."/>
            <person name="Correr F.H."/>
            <person name="Franceschini L.M."/>
            <person name="Leite T.F."/>
            <person name="Margarido G.R.A."/>
            <person name="Almeida C.A."/>
            <person name="Ferrarezi J.A."/>
            <person name="Labate C.A."/>
        </authorList>
    </citation>
    <scope>NUCLEOTIDE SEQUENCE</scope>
    <source>
        <strain evidence="2">MF-1</strain>
    </source>
</reference>
<protein>
    <submittedName>
        <fullName evidence="2">Uncharacterized protein</fullName>
    </submittedName>
</protein>
<gene>
    <name evidence="2" type="ORF">O181_119834</name>
</gene>
<proteinExistence type="predicted"/>
<sequence>MWMPTAMMSIPPMAKLISSKLFHADPIMQISSCKGLTRRLKRLRETMERPQTDVTAFHTAGQNTQTADSFNVAFLPDASESLRGIQNPNERLGYRNFTQKYWDQLIEPYDISHKITNEEDLETSGHSNNEIDDDSEVVSSEHKTDKDEVAQEGELHQLVDQDTEMEHAPDLRNPFGPSEISFQNKWSGW</sequence>